<organism evidence="2 3">
    <name type="scientific">Meganyctiphanes norvegica</name>
    <name type="common">Northern krill</name>
    <name type="synonym">Thysanopoda norvegica</name>
    <dbReference type="NCBI Taxonomy" id="48144"/>
    <lineage>
        <taxon>Eukaryota</taxon>
        <taxon>Metazoa</taxon>
        <taxon>Ecdysozoa</taxon>
        <taxon>Arthropoda</taxon>
        <taxon>Crustacea</taxon>
        <taxon>Multicrustacea</taxon>
        <taxon>Malacostraca</taxon>
        <taxon>Eumalacostraca</taxon>
        <taxon>Eucarida</taxon>
        <taxon>Euphausiacea</taxon>
        <taxon>Euphausiidae</taxon>
        <taxon>Meganyctiphanes</taxon>
    </lineage>
</organism>
<evidence type="ECO:0000313" key="3">
    <source>
        <dbReference type="Proteomes" id="UP001497623"/>
    </source>
</evidence>
<dbReference type="AlphaFoldDB" id="A0AAV2QC62"/>
<gene>
    <name evidence="2" type="ORF">MNOR_LOCUS11184</name>
</gene>
<keyword evidence="1" id="KW-1133">Transmembrane helix</keyword>
<keyword evidence="1" id="KW-0812">Transmembrane</keyword>
<protein>
    <submittedName>
        <fullName evidence="2">Uncharacterized protein</fullName>
    </submittedName>
</protein>
<evidence type="ECO:0000256" key="1">
    <source>
        <dbReference type="SAM" id="Phobius"/>
    </source>
</evidence>
<feature type="transmembrane region" description="Helical" evidence="1">
    <location>
        <begin position="110"/>
        <end position="132"/>
    </location>
</feature>
<keyword evidence="1" id="KW-0472">Membrane</keyword>
<evidence type="ECO:0000313" key="2">
    <source>
        <dbReference type="EMBL" id="CAL4080072.1"/>
    </source>
</evidence>
<dbReference type="Proteomes" id="UP001497623">
    <property type="component" value="Unassembled WGS sequence"/>
</dbReference>
<comment type="caution">
    <text evidence="2">The sequence shown here is derived from an EMBL/GenBank/DDBJ whole genome shotgun (WGS) entry which is preliminary data.</text>
</comment>
<name>A0AAV2QC62_MEGNR</name>
<sequence length="150" mass="16698">MCDIVYICTFFCLTSPLGFRNPPQTTAIAITPNQPAVPFLAPSQPTSLPYQPLSRPGKTTSTSTKITQPLLTEQYTGIQGTITNHIPEMRNPHASQESEASDVMPIRRMAMVAVVISIMTLETILVTAILVFRYKMMNYDQDMIHATYSE</sequence>
<proteinExistence type="predicted"/>
<reference evidence="2 3" key="1">
    <citation type="submission" date="2024-05" db="EMBL/GenBank/DDBJ databases">
        <authorList>
            <person name="Wallberg A."/>
        </authorList>
    </citation>
    <scope>NUCLEOTIDE SEQUENCE [LARGE SCALE GENOMIC DNA]</scope>
</reference>
<keyword evidence="3" id="KW-1185">Reference proteome</keyword>
<dbReference type="EMBL" id="CAXKWB010005831">
    <property type="protein sequence ID" value="CAL4080072.1"/>
    <property type="molecule type" value="Genomic_DNA"/>
</dbReference>
<accession>A0AAV2QC62</accession>